<dbReference type="Pfam" id="PF13621">
    <property type="entry name" value="Cupin_8"/>
    <property type="match status" value="1"/>
</dbReference>
<dbReference type="InterPro" id="IPR041667">
    <property type="entry name" value="Cupin_8"/>
</dbReference>
<dbReference type="AlphaFoldDB" id="A0A1X6PHH8"/>
<dbReference type="PROSITE" id="PS51184">
    <property type="entry name" value="JMJC"/>
    <property type="match status" value="1"/>
</dbReference>
<dbReference type="OrthoDB" id="415358at2759"/>
<dbReference type="InterPro" id="IPR003347">
    <property type="entry name" value="JmjC_dom"/>
</dbReference>
<gene>
    <name evidence="3" type="ORF">BU14_0056s0059</name>
</gene>
<feature type="compositionally biased region" description="Gly residues" evidence="1">
    <location>
        <begin position="109"/>
        <end position="126"/>
    </location>
</feature>
<evidence type="ECO:0000313" key="4">
    <source>
        <dbReference type="Proteomes" id="UP000218209"/>
    </source>
</evidence>
<dbReference type="Gene3D" id="2.60.120.10">
    <property type="entry name" value="Jelly Rolls"/>
    <property type="match status" value="1"/>
</dbReference>
<dbReference type="EMBL" id="KV918778">
    <property type="protein sequence ID" value="OSX80277.1"/>
    <property type="molecule type" value="Genomic_DNA"/>
</dbReference>
<organism evidence="3 4">
    <name type="scientific">Porphyra umbilicalis</name>
    <name type="common">Purple laver</name>
    <name type="synonym">Red alga</name>
    <dbReference type="NCBI Taxonomy" id="2786"/>
    <lineage>
        <taxon>Eukaryota</taxon>
        <taxon>Rhodophyta</taxon>
        <taxon>Bangiophyceae</taxon>
        <taxon>Bangiales</taxon>
        <taxon>Bangiaceae</taxon>
        <taxon>Porphyra</taxon>
    </lineage>
</organism>
<evidence type="ECO:0000313" key="3">
    <source>
        <dbReference type="EMBL" id="OSX80277.1"/>
    </source>
</evidence>
<sequence>MWCCGAPNTLRCCRRQTRRGWPNGFTASPGGTGRGGRGGGGGGGEGSNVATDSGGDASVPRPPSRAHPGWVLRDEPGAPPVPWVSVDVDGPGGEAVLPPLPDGSDGSDGSDGGGGGGGGSGGSGGRADGRVLRVTVRPGEVLFLPALWYHAVTQGPDGAAAAGGAADAGLVVAVNFWYDMDYGSPAAAYARFVREVGRARAGRAGGAGGGGGARTRPRGDAARCCLRATSARVDATRWVGPRRLYALVRRSGAHDAGGGGGGVLPAL</sequence>
<keyword evidence="4" id="KW-1185">Reference proteome</keyword>
<reference evidence="3 4" key="1">
    <citation type="submission" date="2017-03" db="EMBL/GenBank/DDBJ databases">
        <title>WGS assembly of Porphyra umbilicalis.</title>
        <authorList>
            <person name="Brawley S.H."/>
            <person name="Blouin N.A."/>
            <person name="Ficko-Blean E."/>
            <person name="Wheeler G.L."/>
            <person name="Lohr M."/>
            <person name="Goodson H.V."/>
            <person name="Jenkins J.W."/>
            <person name="Blaby-Haas C.E."/>
            <person name="Helliwell K.E."/>
            <person name="Chan C."/>
            <person name="Marriage T."/>
            <person name="Bhattacharya D."/>
            <person name="Klein A.S."/>
            <person name="Badis Y."/>
            <person name="Brodie J."/>
            <person name="Cao Y."/>
            <person name="Collen J."/>
            <person name="Dittami S.M."/>
            <person name="Gachon C.M."/>
            <person name="Green B.R."/>
            <person name="Karpowicz S."/>
            <person name="Kim J.W."/>
            <person name="Kudahl U."/>
            <person name="Lin S."/>
            <person name="Michel G."/>
            <person name="Mittag M."/>
            <person name="Olson B.J."/>
            <person name="Pangilinan J."/>
            <person name="Peng Y."/>
            <person name="Qiu H."/>
            <person name="Shu S."/>
            <person name="Singer J.T."/>
            <person name="Smith A.G."/>
            <person name="Sprecher B.N."/>
            <person name="Wagner V."/>
            <person name="Wang W."/>
            <person name="Wang Z.-Y."/>
            <person name="Yan J."/>
            <person name="Yarish C."/>
            <person name="Zoeuner-Riek S."/>
            <person name="Zhuang Y."/>
            <person name="Zou Y."/>
            <person name="Lindquist E.A."/>
            <person name="Grimwood J."/>
            <person name="Barry K."/>
            <person name="Rokhsar D.S."/>
            <person name="Schmutz J."/>
            <person name="Stiller J.W."/>
            <person name="Grossman A.R."/>
            <person name="Prochnik S.E."/>
        </authorList>
    </citation>
    <scope>NUCLEOTIDE SEQUENCE [LARGE SCALE GENOMIC DNA]</scope>
    <source>
        <strain evidence="3">4086291</strain>
    </source>
</reference>
<dbReference type="InterPro" id="IPR014710">
    <property type="entry name" value="RmlC-like_jellyroll"/>
</dbReference>
<proteinExistence type="predicted"/>
<feature type="region of interest" description="Disordered" evidence="1">
    <location>
        <begin position="19"/>
        <end position="129"/>
    </location>
</feature>
<protein>
    <recommendedName>
        <fullName evidence="2">JmjC domain-containing protein</fullName>
    </recommendedName>
</protein>
<evidence type="ECO:0000256" key="1">
    <source>
        <dbReference type="SAM" id="MobiDB-lite"/>
    </source>
</evidence>
<dbReference type="Proteomes" id="UP000218209">
    <property type="component" value="Unassembled WGS sequence"/>
</dbReference>
<accession>A0A1X6PHH8</accession>
<name>A0A1X6PHH8_PORUM</name>
<feature type="domain" description="JmjC" evidence="2">
    <location>
        <begin position="1"/>
        <end position="193"/>
    </location>
</feature>
<feature type="compositionally biased region" description="Gly residues" evidence="1">
    <location>
        <begin position="30"/>
        <end position="46"/>
    </location>
</feature>
<evidence type="ECO:0000259" key="2">
    <source>
        <dbReference type="PROSITE" id="PS51184"/>
    </source>
</evidence>
<dbReference type="SUPFAM" id="SSF51197">
    <property type="entry name" value="Clavaminate synthase-like"/>
    <property type="match status" value="1"/>
</dbReference>